<feature type="domain" description="Excisionase-like" evidence="3">
    <location>
        <begin position="5"/>
        <end position="75"/>
    </location>
</feature>
<evidence type="ECO:0000313" key="4">
    <source>
        <dbReference type="EMBL" id="MFH8134176.1"/>
    </source>
</evidence>
<comment type="caution">
    <text evidence="4">The sequence shown here is derived from an EMBL/GenBank/DDBJ whole genome shotgun (WGS) entry which is preliminary data.</text>
</comment>
<keyword evidence="5" id="KW-1185">Reference proteome</keyword>
<keyword evidence="2" id="KW-0233">DNA recombination</keyword>
<dbReference type="SUPFAM" id="SSF46955">
    <property type="entry name" value="Putative DNA-binding domain"/>
    <property type="match status" value="1"/>
</dbReference>
<dbReference type="Proteomes" id="UP001611251">
    <property type="component" value="Unassembled WGS sequence"/>
</dbReference>
<dbReference type="Pfam" id="PF07825">
    <property type="entry name" value="Exc"/>
    <property type="match status" value="1"/>
</dbReference>
<reference evidence="4 5" key="1">
    <citation type="submission" date="2024-08" db="EMBL/GenBank/DDBJ databases">
        <title>Pantoea ronii - a newly identified human opportunistic pathogen.</title>
        <authorList>
            <person name="Keidar-Friedman D."/>
            <person name="Sorek N."/>
            <person name="Leshin-Carmel D."/>
            <person name="Tsur A."/>
            <person name="Amsalem M."/>
            <person name="Tolkach D."/>
            <person name="Brosh-Nissimov T."/>
        </authorList>
    </citation>
    <scope>NUCLEOTIDE SEQUENCE [LARGE SCALE GENOMIC DNA]</scope>
    <source>
        <strain evidence="4 5">AA23256</strain>
    </source>
</reference>
<evidence type="ECO:0000313" key="5">
    <source>
        <dbReference type="Proteomes" id="UP001611251"/>
    </source>
</evidence>
<dbReference type="Gene3D" id="1.10.1660.20">
    <property type="match status" value="1"/>
</dbReference>
<sequence>MSRMVTLTTWAREEFDEPIPSKATLCKYAKNGMIFPLPKKVGNRWRVERSARFIGIEKPLIKESDNPLLKRILEDGQTAQI</sequence>
<name>A0ABW7PVA0_9GAMM</name>
<dbReference type="EMBL" id="JBGFSN010000004">
    <property type="protein sequence ID" value="MFH8134176.1"/>
    <property type="molecule type" value="Genomic_DNA"/>
</dbReference>
<dbReference type="InterPro" id="IPR038137">
    <property type="entry name" value="Excisionase-like_sf"/>
</dbReference>
<proteinExistence type="predicted"/>
<organism evidence="4 5">
    <name type="scientific">Pantoea osteomyelitidis</name>
    <dbReference type="NCBI Taxonomy" id="3230026"/>
    <lineage>
        <taxon>Bacteria</taxon>
        <taxon>Pseudomonadati</taxon>
        <taxon>Pseudomonadota</taxon>
        <taxon>Gammaproteobacteria</taxon>
        <taxon>Enterobacterales</taxon>
        <taxon>Erwiniaceae</taxon>
        <taxon>Pantoea</taxon>
    </lineage>
</organism>
<evidence type="ECO:0000259" key="3">
    <source>
        <dbReference type="Pfam" id="PF07825"/>
    </source>
</evidence>
<evidence type="ECO:0000256" key="2">
    <source>
        <dbReference type="ARBA" id="ARBA00023172"/>
    </source>
</evidence>
<dbReference type="InterPro" id="IPR012884">
    <property type="entry name" value="Excisionase-like"/>
</dbReference>
<gene>
    <name evidence="4" type="ORF">ABU178_08315</name>
</gene>
<accession>A0ABW7PVA0</accession>
<dbReference type="InterPro" id="IPR009061">
    <property type="entry name" value="DNA-bd_dom_put_sf"/>
</dbReference>
<dbReference type="RefSeq" id="WP_397215749.1">
    <property type="nucleotide sequence ID" value="NZ_JBGFSN010000004.1"/>
</dbReference>
<keyword evidence="1" id="KW-0238">DNA-binding</keyword>
<evidence type="ECO:0000256" key="1">
    <source>
        <dbReference type="ARBA" id="ARBA00023125"/>
    </source>
</evidence>
<protein>
    <submittedName>
        <fullName evidence="4">Excisionase</fullName>
    </submittedName>
</protein>